<accession>A0A4R5AWY6</accession>
<dbReference type="AlphaFoldDB" id="A0A4R5AWY6"/>
<keyword evidence="3" id="KW-1185">Reference proteome</keyword>
<dbReference type="Proteomes" id="UP000294513">
    <property type="component" value="Unassembled WGS sequence"/>
</dbReference>
<dbReference type="EMBL" id="SMKU01000190">
    <property type="protein sequence ID" value="TDD78008.1"/>
    <property type="molecule type" value="Genomic_DNA"/>
</dbReference>
<gene>
    <name evidence="2" type="ORF">E1298_29070</name>
</gene>
<proteinExistence type="predicted"/>
<evidence type="ECO:0000256" key="1">
    <source>
        <dbReference type="SAM" id="MobiDB-lite"/>
    </source>
</evidence>
<feature type="region of interest" description="Disordered" evidence="1">
    <location>
        <begin position="32"/>
        <end position="55"/>
    </location>
</feature>
<name>A0A4R5AWY6_9ACTN</name>
<comment type="caution">
    <text evidence="2">The sequence shown here is derived from an EMBL/GenBank/DDBJ whole genome shotgun (WGS) entry which is preliminary data.</text>
</comment>
<dbReference type="OrthoDB" id="4227425at2"/>
<reference evidence="2 3" key="1">
    <citation type="submission" date="2019-03" db="EMBL/GenBank/DDBJ databases">
        <title>Draft genome sequences of novel Actinobacteria.</title>
        <authorList>
            <person name="Sahin N."/>
            <person name="Ay H."/>
            <person name="Saygin H."/>
        </authorList>
    </citation>
    <scope>NUCLEOTIDE SEQUENCE [LARGE SCALE GENOMIC DNA]</scope>
    <source>
        <strain evidence="2 3">H3C3</strain>
    </source>
</reference>
<organism evidence="2 3">
    <name type="scientific">Actinomadura rubrisoli</name>
    <dbReference type="NCBI Taxonomy" id="2530368"/>
    <lineage>
        <taxon>Bacteria</taxon>
        <taxon>Bacillati</taxon>
        <taxon>Actinomycetota</taxon>
        <taxon>Actinomycetes</taxon>
        <taxon>Streptosporangiales</taxon>
        <taxon>Thermomonosporaceae</taxon>
        <taxon>Actinomadura</taxon>
    </lineage>
</organism>
<sequence>MRATTLTSLAVAGWLFADVLLAFSIVVLGSEPAPPAARPSPSPSPSPTPSPTRLGLEHQPVTLELRISPEGAAKQRDTAVGTLRQALHRVPKLYGRRAGMVLTFAANNNTAADGEQLARSVNALLPQADPTLFHSTTTRYFHSLSNPSGWVELDIYLFTAS</sequence>
<protein>
    <submittedName>
        <fullName evidence="2">Uncharacterized protein</fullName>
    </submittedName>
</protein>
<feature type="compositionally biased region" description="Pro residues" evidence="1">
    <location>
        <begin position="32"/>
        <end position="50"/>
    </location>
</feature>
<evidence type="ECO:0000313" key="3">
    <source>
        <dbReference type="Proteomes" id="UP000294513"/>
    </source>
</evidence>
<evidence type="ECO:0000313" key="2">
    <source>
        <dbReference type="EMBL" id="TDD78008.1"/>
    </source>
</evidence>
<dbReference type="RefSeq" id="WP_131898812.1">
    <property type="nucleotide sequence ID" value="NZ_SMKU01000190.1"/>
</dbReference>